<proteinExistence type="predicted"/>
<gene>
    <name evidence="2" type="ORF">Tci_871258</name>
</gene>
<comment type="caution">
    <text evidence="2">The sequence shown here is derived from an EMBL/GenBank/DDBJ whole genome shotgun (WGS) entry which is preliminary data.</text>
</comment>
<evidence type="ECO:0000313" key="2">
    <source>
        <dbReference type="EMBL" id="GFC99288.1"/>
    </source>
</evidence>
<accession>A0A699SPR1</accession>
<dbReference type="AlphaFoldDB" id="A0A699SPR1"/>
<feature type="region of interest" description="Disordered" evidence="1">
    <location>
        <begin position="108"/>
        <end position="129"/>
    </location>
</feature>
<feature type="region of interest" description="Disordered" evidence="1">
    <location>
        <begin position="80"/>
        <end position="99"/>
    </location>
</feature>
<sequence length="129" mass="14109">ERVRRLEKKNKLKDSGLRRLKKVGTAQKFESSADTEVDAEKDAEVAADLAKDAAVQGRQKESQAQVYHIDLKHADKVLGMHDDEPEPAELKEPADDVANVAADDDVVVKDAAEPTPPSPTPTITPPQFE</sequence>
<organism evidence="2">
    <name type="scientific">Tanacetum cinerariifolium</name>
    <name type="common">Dalmatian daisy</name>
    <name type="synonym">Chrysanthemum cinerariifolium</name>
    <dbReference type="NCBI Taxonomy" id="118510"/>
    <lineage>
        <taxon>Eukaryota</taxon>
        <taxon>Viridiplantae</taxon>
        <taxon>Streptophyta</taxon>
        <taxon>Embryophyta</taxon>
        <taxon>Tracheophyta</taxon>
        <taxon>Spermatophyta</taxon>
        <taxon>Magnoliopsida</taxon>
        <taxon>eudicotyledons</taxon>
        <taxon>Gunneridae</taxon>
        <taxon>Pentapetalae</taxon>
        <taxon>asterids</taxon>
        <taxon>campanulids</taxon>
        <taxon>Asterales</taxon>
        <taxon>Asteraceae</taxon>
        <taxon>Asteroideae</taxon>
        <taxon>Anthemideae</taxon>
        <taxon>Anthemidinae</taxon>
        <taxon>Tanacetum</taxon>
    </lineage>
</organism>
<feature type="compositionally biased region" description="Basic and acidic residues" evidence="1">
    <location>
        <begin position="80"/>
        <end position="94"/>
    </location>
</feature>
<evidence type="ECO:0000256" key="1">
    <source>
        <dbReference type="SAM" id="MobiDB-lite"/>
    </source>
</evidence>
<reference evidence="2" key="1">
    <citation type="journal article" date="2019" name="Sci. Rep.">
        <title>Draft genome of Tanacetum cinerariifolium, the natural source of mosquito coil.</title>
        <authorList>
            <person name="Yamashiro T."/>
            <person name="Shiraishi A."/>
            <person name="Satake H."/>
            <person name="Nakayama K."/>
        </authorList>
    </citation>
    <scope>NUCLEOTIDE SEQUENCE</scope>
</reference>
<name>A0A699SPR1_TANCI</name>
<dbReference type="EMBL" id="BKCJ011177451">
    <property type="protein sequence ID" value="GFC99288.1"/>
    <property type="molecule type" value="Genomic_DNA"/>
</dbReference>
<protein>
    <submittedName>
        <fullName evidence="2">Uncharacterized protein</fullName>
    </submittedName>
</protein>
<feature type="non-terminal residue" evidence="2">
    <location>
        <position position="129"/>
    </location>
</feature>
<feature type="compositionally biased region" description="Pro residues" evidence="1">
    <location>
        <begin position="114"/>
        <end position="129"/>
    </location>
</feature>
<feature type="non-terminal residue" evidence="2">
    <location>
        <position position="1"/>
    </location>
</feature>